<reference evidence="3 4" key="1">
    <citation type="journal article" date="2021" name="Sci. Rep.">
        <title>Chromosome anchoring in Senegalese sole (Solea senegalensis) reveals sex-associated markers and genome rearrangements in flatfish.</title>
        <authorList>
            <person name="Guerrero-Cozar I."/>
            <person name="Gomez-Garrido J."/>
            <person name="Berbel C."/>
            <person name="Martinez-Blanch J.F."/>
            <person name="Alioto T."/>
            <person name="Claros M.G."/>
            <person name="Gagnaire P.A."/>
            <person name="Manchado M."/>
        </authorList>
    </citation>
    <scope>NUCLEOTIDE SEQUENCE [LARGE SCALE GENOMIC DNA]</scope>
    <source>
        <strain evidence="3">Sse05_10M</strain>
    </source>
</reference>
<dbReference type="AlphaFoldDB" id="A0AAV6T8P0"/>
<proteinExistence type="predicted"/>
<feature type="chain" id="PRO_5043854448" description="Interleukin-7" evidence="2">
    <location>
        <begin position="20"/>
        <end position="164"/>
    </location>
</feature>
<feature type="signal peptide" evidence="2">
    <location>
        <begin position="1"/>
        <end position="19"/>
    </location>
</feature>
<gene>
    <name evidence="3" type="ORF">JOB18_031851</name>
</gene>
<evidence type="ECO:0000313" key="3">
    <source>
        <dbReference type="EMBL" id="KAG7525791.1"/>
    </source>
</evidence>
<keyword evidence="2" id="KW-0732">Signal</keyword>
<dbReference type="Proteomes" id="UP000693946">
    <property type="component" value="Linkage Group LG1"/>
</dbReference>
<name>A0AAV6T8P0_SOLSE</name>
<evidence type="ECO:0000256" key="1">
    <source>
        <dbReference type="SAM" id="MobiDB-lite"/>
    </source>
</evidence>
<sequence length="164" mass="18614">MPLLCISLLALLLLPPTLSCGSKRPHEEIRNDYMAIVQTDLNNTREKITALMPSSSCPALKHKLRSCTPNITNIENTLHILACKMKNLRLSHTDRLAVTVQYSIRCPCPEKSTKEPSLTSRPARRRRRNQHNKNKEIKKLCKAKVLLSTVTQCYEILNAILTDI</sequence>
<protein>
    <recommendedName>
        <fullName evidence="5">Interleukin-7</fullName>
    </recommendedName>
</protein>
<evidence type="ECO:0008006" key="5">
    <source>
        <dbReference type="Google" id="ProtNLM"/>
    </source>
</evidence>
<accession>A0AAV6T8P0</accession>
<comment type="caution">
    <text evidence="3">The sequence shown here is derived from an EMBL/GenBank/DDBJ whole genome shotgun (WGS) entry which is preliminary data.</text>
</comment>
<feature type="region of interest" description="Disordered" evidence="1">
    <location>
        <begin position="110"/>
        <end position="134"/>
    </location>
</feature>
<dbReference type="EMBL" id="JAGKHQ010000001">
    <property type="protein sequence ID" value="KAG7525791.1"/>
    <property type="molecule type" value="Genomic_DNA"/>
</dbReference>
<organism evidence="3 4">
    <name type="scientific">Solea senegalensis</name>
    <name type="common">Senegalese sole</name>
    <dbReference type="NCBI Taxonomy" id="28829"/>
    <lineage>
        <taxon>Eukaryota</taxon>
        <taxon>Metazoa</taxon>
        <taxon>Chordata</taxon>
        <taxon>Craniata</taxon>
        <taxon>Vertebrata</taxon>
        <taxon>Euteleostomi</taxon>
        <taxon>Actinopterygii</taxon>
        <taxon>Neopterygii</taxon>
        <taxon>Teleostei</taxon>
        <taxon>Neoteleostei</taxon>
        <taxon>Acanthomorphata</taxon>
        <taxon>Carangaria</taxon>
        <taxon>Pleuronectiformes</taxon>
        <taxon>Pleuronectoidei</taxon>
        <taxon>Soleidae</taxon>
        <taxon>Solea</taxon>
    </lineage>
</organism>
<evidence type="ECO:0000256" key="2">
    <source>
        <dbReference type="SAM" id="SignalP"/>
    </source>
</evidence>
<feature type="compositionally biased region" description="Basic residues" evidence="1">
    <location>
        <begin position="122"/>
        <end position="132"/>
    </location>
</feature>
<evidence type="ECO:0000313" key="4">
    <source>
        <dbReference type="Proteomes" id="UP000693946"/>
    </source>
</evidence>
<keyword evidence="4" id="KW-1185">Reference proteome</keyword>